<dbReference type="Pfam" id="PF00646">
    <property type="entry name" value="F-box"/>
    <property type="match status" value="1"/>
</dbReference>
<dbReference type="GO" id="GO:0019005">
    <property type="term" value="C:SCF ubiquitin ligase complex"/>
    <property type="evidence" value="ECO:0007669"/>
    <property type="project" value="TreeGrafter"/>
</dbReference>
<dbReference type="InterPro" id="IPR006553">
    <property type="entry name" value="Leu-rich_rpt_Cys-con_subtyp"/>
</dbReference>
<feature type="domain" description="F-box" evidence="2">
    <location>
        <begin position="73"/>
        <end position="114"/>
    </location>
</feature>
<gene>
    <name evidence="3" type="ORF">J5N97_013243</name>
</gene>
<dbReference type="AlphaFoldDB" id="A0A9D5CRH7"/>
<organism evidence="3 4">
    <name type="scientific">Dioscorea zingiberensis</name>
    <dbReference type="NCBI Taxonomy" id="325984"/>
    <lineage>
        <taxon>Eukaryota</taxon>
        <taxon>Viridiplantae</taxon>
        <taxon>Streptophyta</taxon>
        <taxon>Embryophyta</taxon>
        <taxon>Tracheophyta</taxon>
        <taxon>Spermatophyta</taxon>
        <taxon>Magnoliopsida</taxon>
        <taxon>Liliopsida</taxon>
        <taxon>Dioscoreales</taxon>
        <taxon>Dioscoreaceae</taxon>
        <taxon>Dioscorea</taxon>
    </lineage>
</organism>
<feature type="region of interest" description="Disordered" evidence="1">
    <location>
        <begin position="125"/>
        <end position="149"/>
    </location>
</feature>
<dbReference type="InterPro" id="IPR036047">
    <property type="entry name" value="F-box-like_dom_sf"/>
</dbReference>
<name>A0A9D5CRH7_9LILI</name>
<dbReference type="FunFam" id="3.80.10.10:FF:000451">
    <property type="entry name" value="EIN3-binding F-box protein 1"/>
    <property type="match status" value="1"/>
</dbReference>
<dbReference type="Pfam" id="PF25372">
    <property type="entry name" value="DUF7885"/>
    <property type="match status" value="2"/>
</dbReference>
<dbReference type="FunFam" id="3.80.10.10:FF:000473">
    <property type="entry name" value="EIN3-binding F-box protein 1"/>
    <property type="match status" value="1"/>
</dbReference>
<dbReference type="FunFam" id="3.80.10.10:FF:000214">
    <property type="entry name" value="EIN3-binding F-box protein 1"/>
    <property type="match status" value="1"/>
</dbReference>
<dbReference type="SUPFAM" id="SSF52047">
    <property type="entry name" value="RNI-like"/>
    <property type="match status" value="2"/>
</dbReference>
<dbReference type="SMART" id="SM00256">
    <property type="entry name" value="FBOX"/>
    <property type="match status" value="1"/>
</dbReference>
<dbReference type="EMBL" id="JAGGNH010000003">
    <property type="protein sequence ID" value="KAJ0977769.1"/>
    <property type="molecule type" value="Genomic_DNA"/>
</dbReference>
<dbReference type="Gene3D" id="3.80.10.10">
    <property type="entry name" value="Ribonuclease Inhibitor"/>
    <property type="match status" value="3"/>
</dbReference>
<reference evidence="3" key="2">
    <citation type="journal article" date="2022" name="Hortic Res">
        <title>The genome of Dioscorea zingiberensis sheds light on the biosynthesis, origin and evolution of the medicinally important diosgenin saponins.</title>
        <authorList>
            <person name="Li Y."/>
            <person name="Tan C."/>
            <person name="Li Z."/>
            <person name="Guo J."/>
            <person name="Li S."/>
            <person name="Chen X."/>
            <person name="Wang C."/>
            <person name="Dai X."/>
            <person name="Yang H."/>
            <person name="Song W."/>
            <person name="Hou L."/>
            <person name="Xu J."/>
            <person name="Tong Z."/>
            <person name="Xu A."/>
            <person name="Yuan X."/>
            <person name="Wang W."/>
            <person name="Yang Q."/>
            <person name="Chen L."/>
            <person name="Sun Z."/>
            <person name="Wang K."/>
            <person name="Pan B."/>
            <person name="Chen J."/>
            <person name="Bao Y."/>
            <person name="Liu F."/>
            <person name="Qi X."/>
            <person name="Gang D.R."/>
            <person name="Wen J."/>
            <person name="Li J."/>
        </authorList>
    </citation>
    <scope>NUCLEOTIDE SEQUENCE</scope>
    <source>
        <strain evidence="3">Dzin_1.0</strain>
    </source>
</reference>
<reference evidence="3" key="1">
    <citation type="submission" date="2021-03" db="EMBL/GenBank/DDBJ databases">
        <authorList>
            <person name="Li Z."/>
            <person name="Yang C."/>
        </authorList>
    </citation>
    <scope>NUCLEOTIDE SEQUENCE</scope>
    <source>
        <strain evidence="3">Dzin_1.0</strain>
        <tissue evidence="3">Leaf</tissue>
    </source>
</reference>
<keyword evidence="4" id="KW-1185">Reference proteome</keyword>
<evidence type="ECO:0000256" key="1">
    <source>
        <dbReference type="SAM" id="MobiDB-lite"/>
    </source>
</evidence>
<dbReference type="InterPro" id="IPR032675">
    <property type="entry name" value="LRR_dom_sf"/>
</dbReference>
<protein>
    <recommendedName>
        <fullName evidence="2">F-box domain-containing protein</fullName>
    </recommendedName>
</protein>
<dbReference type="SMART" id="SM00367">
    <property type="entry name" value="LRR_CC"/>
    <property type="match status" value="14"/>
</dbReference>
<evidence type="ECO:0000313" key="3">
    <source>
        <dbReference type="EMBL" id="KAJ0977769.1"/>
    </source>
</evidence>
<dbReference type="PANTHER" id="PTHR13318">
    <property type="entry name" value="PARTNER OF PAIRED, ISOFORM B-RELATED"/>
    <property type="match status" value="1"/>
</dbReference>
<sequence length="669" mass="71424">MPALVNCGGDRDIRPGGPLYSNLMESSLFLSLTPNVDVYCPPRKRSRVTAPFILTSHPEPKPALKKPCSIDVLPDECLFEIFRRLPADRDRSASACVSKRWLFLLSSIRTCEISVEKCKKVSPSQQDVTPLGTLKKPLPDLNGEATMEEEQETETKAGHLSRCLEGKDATDVRLASVAVGLAGRGGLGKLSIRGSNTTRGVTNLGLSAIARGCPTLTALYMWDVPFVSDEGLSEIANGCPMLEKLDLSQCPLISDKGLIAVAQKCPNLRSLSIQSCSKVGNDGLQAIGRGCSQLQTVSIDNCPLVGDHGIAGLVSSASSTLTKIKLNNLKISDIALAVIGHYGKAVTDVVISSLLNVSERGFWVMGNTRGLQNLKNLSITSCRGVTDLGLEAIAKGSPNLKQLCLRKCFYLSDIGLKAFAEAAGSLENLQLEECSRITLFGILAALLTCTSKLKTLVLSKCLGIRDITSYLTQLPSCVTLRSLTIRDCPGFSSSSLAVVGQICPKLQHLDLSGLVGATDAGLLPLIESSESRLVKVNLSGCMNLTDAVISPLARIHGETLQLLHLDGCRKVTDASLVAIAENCSSLTDLDMSRCTVTDYGVAALASARQFNLQVLSLSGCSKVTRASFPFLGNLGRSLLGLNLQQCNNLISTQGIASLEEKLWWCDILS</sequence>
<dbReference type="CDD" id="cd22159">
    <property type="entry name" value="F-box_AtTIR1-like"/>
    <property type="match status" value="1"/>
</dbReference>
<dbReference type="GO" id="GO:0031146">
    <property type="term" value="P:SCF-dependent proteasomal ubiquitin-dependent protein catabolic process"/>
    <property type="evidence" value="ECO:0007669"/>
    <property type="project" value="TreeGrafter"/>
</dbReference>
<accession>A0A9D5CRH7</accession>
<dbReference type="InterPro" id="IPR057207">
    <property type="entry name" value="FBXL15_LRR"/>
</dbReference>
<comment type="caution">
    <text evidence="3">The sequence shown here is derived from an EMBL/GenBank/DDBJ whole genome shotgun (WGS) entry which is preliminary data.</text>
</comment>
<dbReference type="SUPFAM" id="SSF81383">
    <property type="entry name" value="F-box domain"/>
    <property type="match status" value="1"/>
</dbReference>
<dbReference type="OrthoDB" id="550575at2759"/>
<evidence type="ECO:0000259" key="2">
    <source>
        <dbReference type="SMART" id="SM00256"/>
    </source>
</evidence>
<dbReference type="Gene3D" id="1.20.1280.50">
    <property type="match status" value="1"/>
</dbReference>
<dbReference type="InterPro" id="IPR001810">
    <property type="entry name" value="F-box_dom"/>
</dbReference>
<proteinExistence type="predicted"/>
<evidence type="ECO:0000313" key="4">
    <source>
        <dbReference type="Proteomes" id="UP001085076"/>
    </source>
</evidence>
<dbReference type="Proteomes" id="UP001085076">
    <property type="component" value="Miscellaneous, Linkage group lg03"/>
</dbReference>